<dbReference type="EMBL" id="JNCA01000009">
    <property type="protein sequence ID" value="KDN55902.1"/>
    <property type="molecule type" value="Genomic_DNA"/>
</dbReference>
<keyword evidence="1" id="KW-1133">Transmembrane helix</keyword>
<dbReference type="eggNOG" id="ENOG502ZYA5">
    <property type="taxonomic scope" value="Bacteria"/>
</dbReference>
<evidence type="ECO:0000313" key="3">
    <source>
        <dbReference type="Proteomes" id="UP000027064"/>
    </source>
</evidence>
<comment type="caution">
    <text evidence="2">The sequence shown here is derived from an EMBL/GenBank/DDBJ whole genome shotgun (WGS) entry which is preliminary data.</text>
</comment>
<reference evidence="2 3" key="1">
    <citation type="submission" date="2014-05" db="EMBL/GenBank/DDBJ databases">
        <title>Genome Sequence of Flavobacterium sp. EM1321.</title>
        <authorList>
            <person name="Shin S.-K."/>
            <person name="Yi H."/>
        </authorList>
    </citation>
    <scope>NUCLEOTIDE SEQUENCE [LARGE SCALE GENOMIC DNA]</scope>
    <source>
        <strain evidence="2 3">EM1321</strain>
    </source>
</reference>
<keyword evidence="1" id="KW-0812">Transmembrane</keyword>
<feature type="transmembrane region" description="Helical" evidence="1">
    <location>
        <begin position="12"/>
        <end position="34"/>
    </location>
</feature>
<name>A0A066WPD3_9FLAO</name>
<dbReference type="Proteomes" id="UP000027064">
    <property type="component" value="Unassembled WGS sequence"/>
</dbReference>
<keyword evidence="3" id="KW-1185">Reference proteome</keyword>
<evidence type="ECO:0000313" key="2">
    <source>
        <dbReference type="EMBL" id="KDN55902.1"/>
    </source>
</evidence>
<sequence length="39" mass="4292">MKLIDYQTIGKKIIVGIIVFLVPLVILAGGLTLINHFLN</sequence>
<proteinExistence type="predicted"/>
<protein>
    <submittedName>
        <fullName evidence="2">Uncharacterized protein</fullName>
    </submittedName>
</protein>
<evidence type="ECO:0000256" key="1">
    <source>
        <dbReference type="SAM" id="Phobius"/>
    </source>
</evidence>
<organism evidence="2 3">
    <name type="scientific">Flavobacterium seoulense</name>
    <dbReference type="NCBI Taxonomy" id="1492738"/>
    <lineage>
        <taxon>Bacteria</taxon>
        <taxon>Pseudomonadati</taxon>
        <taxon>Bacteroidota</taxon>
        <taxon>Flavobacteriia</taxon>
        <taxon>Flavobacteriales</taxon>
        <taxon>Flavobacteriaceae</taxon>
        <taxon>Flavobacterium</taxon>
    </lineage>
</organism>
<gene>
    <name evidence="2" type="ORF">FEM21_10930</name>
</gene>
<dbReference type="AlphaFoldDB" id="A0A066WPD3"/>
<dbReference type="PATRIC" id="fig|1492738.3.peg.1085"/>
<keyword evidence="1" id="KW-0472">Membrane</keyword>
<accession>A0A066WPD3</accession>